<dbReference type="InterPro" id="IPR002182">
    <property type="entry name" value="NB-ARC"/>
</dbReference>
<reference evidence="6 7" key="1">
    <citation type="submission" date="2024-05" db="EMBL/GenBank/DDBJ databases">
        <title>Haplotype-resolved chromosome-level genome assembly of Huyou (Citrus changshanensis).</title>
        <authorList>
            <person name="Miao C."/>
            <person name="Chen W."/>
            <person name="Wu Y."/>
            <person name="Wang L."/>
            <person name="Zhao S."/>
            <person name="Grierson D."/>
            <person name="Xu C."/>
            <person name="Chen K."/>
        </authorList>
    </citation>
    <scope>NUCLEOTIDE SEQUENCE [LARGE SCALE GENOMIC DNA]</scope>
    <source>
        <strain evidence="6">01-14</strain>
        <tissue evidence="6">Leaf</tissue>
    </source>
</reference>
<accession>A0AAP0MKP1</accession>
<feature type="domain" description="NB-ARC" evidence="3">
    <location>
        <begin position="8"/>
        <end position="131"/>
    </location>
</feature>
<keyword evidence="1" id="KW-0677">Repeat</keyword>
<dbReference type="InterPro" id="IPR032675">
    <property type="entry name" value="LRR_dom_sf"/>
</dbReference>
<evidence type="ECO:0000313" key="6">
    <source>
        <dbReference type="EMBL" id="KAK9213847.1"/>
    </source>
</evidence>
<gene>
    <name evidence="6" type="ORF">WN944_005832</name>
</gene>
<dbReference type="SUPFAM" id="SSF52058">
    <property type="entry name" value="L domain-like"/>
    <property type="match status" value="1"/>
</dbReference>
<dbReference type="PANTHER" id="PTHR36766:SF40">
    <property type="entry name" value="DISEASE RESISTANCE PROTEIN RGA3"/>
    <property type="match status" value="1"/>
</dbReference>
<dbReference type="InterPro" id="IPR058922">
    <property type="entry name" value="WHD_DRP"/>
</dbReference>
<dbReference type="PRINTS" id="PR00364">
    <property type="entry name" value="DISEASERSIST"/>
</dbReference>
<dbReference type="EMBL" id="JBCGBO010000003">
    <property type="protein sequence ID" value="KAK9213847.1"/>
    <property type="molecule type" value="Genomic_DNA"/>
</dbReference>
<dbReference type="Gene3D" id="1.10.8.430">
    <property type="entry name" value="Helical domain of apoptotic protease-activating factors"/>
    <property type="match status" value="1"/>
</dbReference>
<proteinExistence type="predicted"/>
<comment type="caution">
    <text evidence="6">The sequence shown here is derived from an EMBL/GenBank/DDBJ whole genome shotgun (WGS) entry which is preliminary data.</text>
</comment>
<evidence type="ECO:0000313" key="7">
    <source>
        <dbReference type="Proteomes" id="UP001428341"/>
    </source>
</evidence>
<evidence type="ECO:0000259" key="5">
    <source>
        <dbReference type="Pfam" id="PF23598"/>
    </source>
</evidence>
<dbReference type="SUPFAM" id="SSF52540">
    <property type="entry name" value="P-loop containing nucleoside triphosphate hydrolases"/>
    <property type="match status" value="1"/>
</dbReference>
<dbReference type="PANTHER" id="PTHR36766">
    <property type="entry name" value="PLANT BROAD-SPECTRUM MILDEW RESISTANCE PROTEIN RPW8"/>
    <property type="match status" value="1"/>
</dbReference>
<dbReference type="AlphaFoldDB" id="A0AAP0MKP1"/>
<dbReference type="Gene3D" id="3.40.50.300">
    <property type="entry name" value="P-loop containing nucleotide triphosphate hydrolases"/>
    <property type="match status" value="1"/>
</dbReference>
<name>A0AAP0MKP1_9ROSI</name>
<protein>
    <recommendedName>
        <fullName evidence="8">NB-ARC domain-containing protein</fullName>
    </recommendedName>
</protein>
<dbReference type="Proteomes" id="UP001428341">
    <property type="component" value="Unassembled WGS sequence"/>
</dbReference>
<evidence type="ECO:0008006" key="8">
    <source>
        <dbReference type="Google" id="ProtNLM"/>
    </source>
</evidence>
<dbReference type="InterPro" id="IPR055414">
    <property type="entry name" value="LRR_R13L4/SHOC2-like"/>
</dbReference>
<dbReference type="Pfam" id="PF23559">
    <property type="entry name" value="WHD_DRP"/>
    <property type="match status" value="1"/>
</dbReference>
<evidence type="ECO:0000256" key="1">
    <source>
        <dbReference type="ARBA" id="ARBA00022737"/>
    </source>
</evidence>
<keyword evidence="7" id="KW-1185">Reference proteome</keyword>
<dbReference type="InterPro" id="IPR042197">
    <property type="entry name" value="Apaf_helical"/>
</dbReference>
<evidence type="ECO:0000259" key="4">
    <source>
        <dbReference type="Pfam" id="PF23559"/>
    </source>
</evidence>
<dbReference type="GO" id="GO:0043531">
    <property type="term" value="F:ADP binding"/>
    <property type="evidence" value="ECO:0007669"/>
    <property type="project" value="InterPro"/>
</dbReference>
<dbReference type="InterPro" id="IPR036388">
    <property type="entry name" value="WH-like_DNA-bd_sf"/>
</dbReference>
<dbReference type="GO" id="GO:0006952">
    <property type="term" value="P:defense response"/>
    <property type="evidence" value="ECO:0007669"/>
    <property type="project" value="UniProtKB-KW"/>
</dbReference>
<dbReference type="InterPro" id="IPR027417">
    <property type="entry name" value="P-loop_NTPase"/>
</dbReference>
<dbReference type="Pfam" id="PF00931">
    <property type="entry name" value="NB-ARC"/>
    <property type="match status" value="1"/>
</dbReference>
<dbReference type="Pfam" id="PF23598">
    <property type="entry name" value="LRR_14"/>
    <property type="match status" value="1"/>
</dbReference>
<organism evidence="6 7">
    <name type="scientific">Citrus x changshan-huyou</name>
    <dbReference type="NCBI Taxonomy" id="2935761"/>
    <lineage>
        <taxon>Eukaryota</taxon>
        <taxon>Viridiplantae</taxon>
        <taxon>Streptophyta</taxon>
        <taxon>Embryophyta</taxon>
        <taxon>Tracheophyta</taxon>
        <taxon>Spermatophyta</taxon>
        <taxon>Magnoliopsida</taxon>
        <taxon>eudicotyledons</taxon>
        <taxon>Gunneridae</taxon>
        <taxon>Pentapetalae</taxon>
        <taxon>rosids</taxon>
        <taxon>malvids</taxon>
        <taxon>Sapindales</taxon>
        <taxon>Rutaceae</taxon>
        <taxon>Aurantioideae</taxon>
        <taxon>Citrus</taxon>
    </lineage>
</organism>
<evidence type="ECO:0000259" key="3">
    <source>
        <dbReference type="Pfam" id="PF00931"/>
    </source>
</evidence>
<feature type="domain" description="Disease resistance R13L4/SHOC-2-like LRR" evidence="5">
    <location>
        <begin position="358"/>
        <end position="566"/>
    </location>
</feature>
<dbReference type="Gene3D" id="1.10.10.10">
    <property type="entry name" value="Winged helix-like DNA-binding domain superfamily/Winged helix DNA-binding domain"/>
    <property type="match status" value="1"/>
</dbReference>
<keyword evidence="2" id="KW-0611">Plant defense</keyword>
<sequence>MTLKTCKAKNHFDLKTWTCVSDDFDVIRLTKTILTSIVTHQNVDNLNLNKLQEELNKQLSGKKFLLVLDDVWNRNYDDWVDFSRPLGASARGSKIIVSTRNHEVAKIMGTLPAYQLKKLSYNDCLAIFAQHSLGTRDFSSHMSLEEIGRKIVTKCDGLPLAAQTLGGLLRGEHDRREWERVLISKIWELPEERCRIIPALAVSYYYLPPTLKQCFAYCSLLPKDYEFEEEEIILLWCASGFLDHKEGQNPSEDLGRDFFKELCSRSFFQQSATDASRFVMHDLINDLARWAAGETYFTLEYTSEVNKQQRFSRNLRHLSYICGEYDGVERFEKLYDIQHLRTFLPLMLLNSRHGYLAHSILPKLFKLQSLRVFSLRGYCISELPDSVGDLRYLRHLNLSGTEIRTLPESVNKLYNLHTLLLVGCRRLKKLCADMGNLIKLHHLNNSNTDLLKEMPVGIGKLTCLQTLCNFVVGKDSGSGLPELKLLIHLRGTLKISKLENVKDVDCGMCTALPSVGQLPSLKHLTVRGMSRVKRLGSEFYGNDSPIPFPCLETLRFEDMQEWEDWIPHGSSQGVERFPKLRELHILRCSKLRGTFPECLPALQMLVIYRCEEFSVSVTSLPALCNLQINGCEELSVSLTSLPALCNLQIAVETSFMVTYI</sequence>
<evidence type="ECO:0000256" key="2">
    <source>
        <dbReference type="ARBA" id="ARBA00022821"/>
    </source>
</evidence>
<dbReference type="Gene3D" id="3.80.10.10">
    <property type="entry name" value="Ribonuclease Inhibitor"/>
    <property type="match status" value="1"/>
</dbReference>
<feature type="domain" description="Disease resistance protein winged helix" evidence="4">
    <location>
        <begin position="221"/>
        <end position="288"/>
    </location>
</feature>